<name>A0A973W4S8_9BRAD</name>
<dbReference type="Gene3D" id="3.40.50.1820">
    <property type="entry name" value="alpha/beta hydrolase"/>
    <property type="match status" value="1"/>
</dbReference>
<dbReference type="PRINTS" id="PR00412">
    <property type="entry name" value="EPOXHYDRLASE"/>
</dbReference>
<dbReference type="RefSeq" id="WP_166208235.1">
    <property type="nucleotide sequence ID" value="NZ_CP088285.1"/>
</dbReference>
<evidence type="ECO:0000256" key="1">
    <source>
        <dbReference type="ARBA" id="ARBA00022801"/>
    </source>
</evidence>
<gene>
    <name evidence="3" type="ORF">HAP48_032350</name>
</gene>
<dbReference type="InterPro" id="IPR029058">
    <property type="entry name" value="AB_hydrolase_fold"/>
</dbReference>
<evidence type="ECO:0000259" key="2">
    <source>
        <dbReference type="Pfam" id="PF00561"/>
    </source>
</evidence>
<evidence type="ECO:0000313" key="3">
    <source>
        <dbReference type="EMBL" id="NVI47572.1"/>
    </source>
</evidence>
<dbReference type="PRINTS" id="PR00111">
    <property type="entry name" value="ABHYDROLASE"/>
</dbReference>
<proteinExistence type="predicted"/>
<organism evidence="3">
    <name type="scientific">Bradyrhizobium septentrionale</name>
    <dbReference type="NCBI Taxonomy" id="1404411"/>
    <lineage>
        <taxon>Bacteria</taxon>
        <taxon>Pseudomonadati</taxon>
        <taxon>Pseudomonadota</taxon>
        <taxon>Alphaproteobacteria</taxon>
        <taxon>Hyphomicrobiales</taxon>
        <taxon>Nitrobacteraceae</taxon>
        <taxon>Bradyrhizobium</taxon>
    </lineage>
</organism>
<dbReference type="EMBL" id="JAAOLE020000001">
    <property type="protein sequence ID" value="NVI47572.1"/>
    <property type="molecule type" value="Genomic_DNA"/>
</dbReference>
<dbReference type="SUPFAM" id="SSF53474">
    <property type="entry name" value="alpha/beta-Hydrolases"/>
    <property type="match status" value="1"/>
</dbReference>
<feature type="domain" description="AB hydrolase-1" evidence="2">
    <location>
        <begin position="8"/>
        <end position="285"/>
    </location>
</feature>
<dbReference type="AlphaFoldDB" id="A0A973W4S8"/>
<reference evidence="3" key="1">
    <citation type="submission" date="2020-06" db="EMBL/GenBank/DDBJ databases">
        <title>Whole Genome Sequence of Bradyrhizobium sp. Strain 1S1.</title>
        <authorList>
            <person name="Bromfield E.S.P."/>
            <person name="Cloutier S."/>
        </authorList>
    </citation>
    <scope>NUCLEOTIDE SEQUENCE [LARGE SCALE GENOMIC DNA]</scope>
    <source>
        <strain evidence="3">1S1</strain>
    </source>
</reference>
<dbReference type="InterPro" id="IPR000639">
    <property type="entry name" value="Epox_hydrolase-like"/>
</dbReference>
<accession>A0A973W4S8</accession>
<keyword evidence="1 3" id="KW-0378">Hydrolase</keyword>
<dbReference type="GO" id="GO:0016787">
    <property type="term" value="F:hydrolase activity"/>
    <property type="evidence" value="ECO:0007669"/>
    <property type="project" value="UniProtKB-KW"/>
</dbReference>
<sequence>MAEAGRGPAVILCHGFPETWYSWRHQIPALVEAGYRVIAMDMRGFGETSAPERIDDYTMLHLVGDVVGVLDGLELPNAVVIGHDWGAPVAWNTALMRPDRVRGVAGLSVPYTPRSSTSLLQVMRARGNDGFYMLYFQQPDVPAELAKDTKLTLRRMFYTLSGDPPEPERWNTLVPQGCTFVESLAEPHELPAWLSEEDLEIYSKSYRRSGFRGGLSWYRNVDRNVELLAPFDAAKISVPALFIGGKRDAVVQWSDQSTQRLPSNLIDWRGTVLIESAGHWVQQEAPVEVNEALLRFLDSLS</sequence>
<protein>
    <submittedName>
        <fullName evidence="3">Alpha/beta hydrolase</fullName>
    </submittedName>
</protein>
<dbReference type="Pfam" id="PF00561">
    <property type="entry name" value="Abhydrolase_1"/>
    <property type="match status" value="1"/>
</dbReference>
<dbReference type="PANTHER" id="PTHR43329">
    <property type="entry name" value="EPOXIDE HYDROLASE"/>
    <property type="match status" value="1"/>
</dbReference>
<comment type="caution">
    <text evidence="3">The sequence shown here is derived from an EMBL/GenBank/DDBJ whole genome shotgun (WGS) entry which is preliminary data.</text>
</comment>
<dbReference type="InterPro" id="IPR000073">
    <property type="entry name" value="AB_hydrolase_1"/>
</dbReference>